<feature type="transmembrane region" description="Helical" evidence="12">
    <location>
        <begin position="617"/>
        <end position="638"/>
    </location>
</feature>
<evidence type="ECO:0000256" key="1">
    <source>
        <dbReference type="ARBA" id="ARBA00004141"/>
    </source>
</evidence>
<evidence type="ECO:0000256" key="7">
    <source>
        <dbReference type="ARBA" id="ARBA00023170"/>
    </source>
</evidence>
<evidence type="ECO:0000256" key="9">
    <source>
        <dbReference type="ARBA" id="ARBA00023286"/>
    </source>
</evidence>
<dbReference type="Gene3D" id="3.40.190.10">
    <property type="entry name" value="Periplasmic binding protein-like II"/>
    <property type="match status" value="1"/>
</dbReference>
<feature type="transmembrane region" description="Helical" evidence="12">
    <location>
        <begin position="477"/>
        <end position="496"/>
    </location>
</feature>
<dbReference type="GO" id="GO:0015276">
    <property type="term" value="F:ligand-gated monoatomic ion channel activity"/>
    <property type="evidence" value="ECO:0007669"/>
    <property type="project" value="InterPro"/>
</dbReference>
<keyword evidence="6 12" id="KW-0472">Membrane</keyword>
<evidence type="ECO:0000256" key="8">
    <source>
        <dbReference type="ARBA" id="ARBA00023180"/>
    </source>
</evidence>
<dbReference type="SUPFAM" id="SSF53850">
    <property type="entry name" value="Periplasmic binding protein-like II"/>
    <property type="match status" value="1"/>
</dbReference>
<accession>A0AAD2A0Q8</accession>
<dbReference type="Proteomes" id="UP000834106">
    <property type="component" value="Chromosome 15"/>
</dbReference>
<dbReference type="PANTHER" id="PTHR18966">
    <property type="entry name" value="IONOTROPIC GLUTAMATE RECEPTOR"/>
    <property type="match status" value="1"/>
</dbReference>
<dbReference type="GO" id="GO:0016020">
    <property type="term" value="C:membrane"/>
    <property type="evidence" value="ECO:0007669"/>
    <property type="project" value="UniProtKB-SubCell"/>
</dbReference>
<dbReference type="Gene3D" id="3.40.50.2300">
    <property type="match status" value="2"/>
</dbReference>
<keyword evidence="5" id="KW-0406">Ion transport</keyword>
<reference evidence="14" key="1">
    <citation type="submission" date="2023-05" db="EMBL/GenBank/DDBJ databases">
        <authorList>
            <person name="Huff M."/>
        </authorList>
    </citation>
    <scope>NUCLEOTIDE SEQUENCE</scope>
</reference>
<protein>
    <recommendedName>
        <fullName evidence="13">Ionotropic glutamate receptor C-terminal domain-containing protein</fullName>
    </recommendedName>
</protein>
<evidence type="ECO:0000256" key="4">
    <source>
        <dbReference type="ARBA" id="ARBA00022989"/>
    </source>
</evidence>
<evidence type="ECO:0000256" key="6">
    <source>
        <dbReference type="ARBA" id="ARBA00023136"/>
    </source>
</evidence>
<dbReference type="EMBL" id="OU503050">
    <property type="protein sequence ID" value="CAI9777771.1"/>
    <property type="molecule type" value="Genomic_DNA"/>
</dbReference>
<evidence type="ECO:0000259" key="13">
    <source>
        <dbReference type="SMART" id="SM00079"/>
    </source>
</evidence>
<dbReference type="FunFam" id="1.10.287.70:FF:000172">
    <property type="entry name" value="Glutamate receptor"/>
    <property type="match status" value="1"/>
</dbReference>
<dbReference type="AlphaFoldDB" id="A0AAD2A0Q8"/>
<keyword evidence="10" id="KW-0407">Ion channel</keyword>
<keyword evidence="2" id="KW-0813">Transport</keyword>
<dbReference type="SMART" id="SM00079">
    <property type="entry name" value="PBPe"/>
    <property type="match status" value="1"/>
</dbReference>
<dbReference type="InterPro" id="IPR001320">
    <property type="entry name" value="Iontro_rcpt_C"/>
</dbReference>
<evidence type="ECO:0000256" key="2">
    <source>
        <dbReference type="ARBA" id="ARBA00022448"/>
    </source>
</evidence>
<dbReference type="FunFam" id="3.40.190.10:FF:000054">
    <property type="entry name" value="Glutamate receptor"/>
    <property type="match status" value="1"/>
</dbReference>
<keyword evidence="3 12" id="KW-0812">Transmembrane</keyword>
<dbReference type="InterPro" id="IPR028082">
    <property type="entry name" value="Peripla_BP_I"/>
</dbReference>
<feature type="region of interest" description="Disordered" evidence="11">
    <location>
        <begin position="792"/>
        <end position="827"/>
    </location>
</feature>
<evidence type="ECO:0000256" key="3">
    <source>
        <dbReference type="ARBA" id="ARBA00022692"/>
    </source>
</evidence>
<evidence type="ECO:0000256" key="11">
    <source>
        <dbReference type="SAM" id="MobiDB-lite"/>
    </source>
</evidence>
<feature type="domain" description="Ionotropic glutamate receptor C-terminal" evidence="13">
    <location>
        <begin position="326"/>
        <end position="646"/>
    </location>
</feature>
<evidence type="ECO:0000313" key="15">
    <source>
        <dbReference type="Proteomes" id="UP000834106"/>
    </source>
</evidence>
<keyword evidence="15" id="KW-1185">Reference proteome</keyword>
<sequence>MARLIIPFEVAAIELIKHKKVQGIVAALTLEEASLVTEYEEVANTPIITIGSAAISPSPQLPEAHSVFLLNSDIGIQMQFTAAIFGHFRWQKVTVICEQSNSFYADSRLRKQLSKSLKLHNSVVECNLAFPSLSSLPEPEGKLNNLRSKSSGIFVLVQSSLEFATILFEKAKKMGIMEKGYVWIAKDDIVSLIESVEASFIQNMKGVIGFKMNYQEKSKPYRGFSFKFRRKFRSAYPEEEHPYPSMYALQAYDATWAIVKAMEHSKGKMNSSELINHLFSIDFEGLSGKIGFKNGKLMQKSTFRIISVNGKIYIGVQTAPKERKLKIGVPVLAAVKEFVSVRHDQEEMTTSFSGFSIEVFEAAVKLLRYHFPYDFVPFNGTYDEMLIAVYNKSLDAAVADMNILDDRYDYADFSQPYMDSQIVMVVPAKNDLEWQRFIAVTAFEWKLWVVMAASSLITGAIIYLNEYVNDNPEFGNSFPQIIGSMIWFSVTLLSFAQRESIKNNLSRLVLAAWLFVILIVTASYTAVLSSMMTVPRLQPSIVDVHYLQKTNAIVGCNGVGFIPRYLTHTLKFKEENIKKIRSISDYKEDFEQGKIAAAFFVSPHAKLFLANNSERFVIAKMSLALGGFAYNSQIVMVVPTKKDLKRQRFIVVEAFEWKLWVVLAALSQWTAAIIYFNERVNGNQESADSIPEMIGSKLWLFVTRLSFAQRESIKNNLSRLVLVVWLCVIVVITASNPAVLSSMMTLPKSKPSIVDIDYLKNTNATVGCNGKSFIVKYLVFPKVPLGSERIIRASSGKNQQKKPARKPEKEPAGGSSISVKDVNLLDS</sequence>
<keyword evidence="9" id="KW-1071">Ligand-gated ion channel</keyword>
<evidence type="ECO:0000256" key="12">
    <source>
        <dbReference type="SAM" id="Phobius"/>
    </source>
</evidence>
<evidence type="ECO:0000256" key="10">
    <source>
        <dbReference type="ARBA" id="ARBA00023303"/>
    </source>
</evidence>
<name>A0AAD2A0Q8_9LAMI</name>
<comment type="subcellular location">
    <subcellularLocation>
        <location evidence="1">Membrane</location>
        <topology evidence="1">Multi-pass membrane protein</topology>
    </subcellularLocation>
</comment>
<gene>
    <name evidence="14" type="ORF">FPE_LOCUS25201</name>
</gene>
<evidence type="ECO:0000313" key="14">
    <source>
        <dbReference type="EMBL" id="CAI9777771.1"/>
    </source>
</evidence>
<proteinExistence type="predicted"/>
<feature type="transmembrane region" description="Helical" evidence="12">
    <location>
        <begin position="720"/>
        <end position="740"/>
    </location>
</feature>
<dbReference type="InterPro" id="IPR001828">
    <property type="entry name" value="ANF_lig-bd_rcpt"/>
</dbReference>
<dbReference type="SUPFAM" id="SSF53822">
    <property type="entry name" value="Periplasmic binding protein-like I"/>
    <property type="match status" value="1"/>
</dbReference>
<dbReference type="InterPro" id="IPR015683">
    <property type="entry name" value="Ionotropic_Glu_rcpt"/>
</dbReference>
<feature type="transmembrane region" description="Helical" evidence="12">
    <location>
        <begin position="508"/>
        <end position="527"/>
    </location>
</feature>
<dbReference type="Gene3D" id="1.10.287.70">
    <property type="match status" value="2"/>
</dbReference>
<dbReference type="Pfam" id="PF00060">
    <property type="entry name" value="Lig_chan"/>
    <property type="match status" value="2"/>
</dbReference>
<dbReference type="Pfam" id="PF01094">
    <property type="entry name" value="ANF_receptor"/>
    <property type="match status" value="1"/>
</dbReference>
<organism evidence="14 15">
    <name type="scientific">Fraxinus pennsylvanica</name>
    <dbReference type="NCBI Taxonomy" id="56036"/>
    <lineage>
        <taxon>Eukaryota</taxon>
        <taxon>Viridiplantae</taxon>
        <taxon>Streptophyta</taxon>
        <taxon>Embryophyta</taxon>
        <taxon>Tracheophyta</taxon>
        <taxon>Spermatophyta</taxon>
        <taxon>Magnoliopsida</taxon>
        <taxon>eudicotyledons</taxon>
        <taxon>Gunneridae</taxon>
        <taxon>Pentapetalae</taxon>
        <taxon>asterids</taxon>
        <taxon>lamiids</taxon>
        <taxon>Lamiales</taxon>
        <taxon>Oleaceae</taxon>
        <taxon>Oleeae</taxon>
        <taxon>Fraxinus</taxon>
    </lineage>
</organism>
<keyword evidence="8" id="KW-0325">Glycoprotein</keyword>
<evidence type="ECO:0000256" key="5">
    <source>
        <dbReference type="ARBA" id="ARBA00023065"/>
    </source>
</evidence>
<keyword evidence="7" id="KW-0675">Receptor</keyword>
<feature type="transmembrane region" description="Helical" evidence="12">
    <location>
        <begin position="445"/>
        <end position="465"/>
    </location>
</feature>
<keyword evidence="4 12" id="KW-1133">Transmembrane helix</keyword>